<protein>
    <submittedName>
        <fullName evidence="1">Uncharacterized protein</fullName>
    </submittedName>
</protein>
<name>A0A409WE54_9AGAR</name>
<evidence type="ECO:0000313" key="2">
    <source>
        <dbReference type="Proteomes" id="UP000284706"/>
    </source>
</evidence>
<dbReference type="Proteomes" id="UP000284706">
    <property type="component" value="Unassembled WGS sequence"/>
</dbReference>
<comment type="caution">
    <text evidence="1">The sequence shown here is derived from an EMBL/GenBank/DDBJ whole genome shotgun (WGS) entry which is preliminary data.</text>
</comment>
<evidence type="ECO:0000313" key="1">
    <source>
        <dbReference type="EMBL" id="PPQ76818.1"/>
    </source>
</evidence>
<organism evidence="1 2">
    <name type="scientific">Gymnopilus dilepis</name>
    <dbReference type="NCBI Taxonomy" id="231916"/>
    <lineage>
        <taxon>Eukaryota</taxon>
        <taxon>Fungi</taxon>
        <taxon>Dikarya</taxon>
        <taxon>Basidiomycota</taxon>
        <taxon>Agaricomycotina</taxon>
        <taxon>Agaricomycetes</taxon>
        <taxon>Agaricomycetidae</taxon>
        <taxon>Agaricales</taxon>
        <taxon>Agaricineae</taxon>
        <taxon>Hymenogastraceae</taxon>
        <taxon>Gymnopilus</taxon>
    </lineage>
</organism>
<reference evidence="1 2" key="1">
    <citation type="journal article" date="2018" name="Evol. Lett.">
        <title>Horizontal gene cluster transfer increased hallucinogenic mushroom diversity.</title>
        <authorList>
            <person name="Reynolds H.T."/>
            <person name="Vijayakumar V."/>
            <person name="Gluck-Thaler E."/>
            <person name="Korotkin H.B."/>
            <person name="Matheny P.B."/>
            <person name="Slot J.C."/>
        </authorList>
    </citation>
    <scope>NUCLEOTIDE SEQUENCE [LARGE SCALE GENOMIC DNA]</scope>
    <source>
        <strain evidence="1 2">SRW20</strain>
    </source>
</reference>
<keyword evidence="2" id="KW-1185">Reference proteome</keyword>
<gene>
    <name evidence="1" type="ORF">CVT26_001764</name>
</gene>
<accession>A0A409WE54</accession>
<proteinExistence type="predicted"/>
<sequence>MYEYMLRPISSRMHDSPNTAVRIPERLADSTMIKRPGERGPKTIKVVHARQRISLSNDQ</sequence>
<dbReference type="AlphaFoldDB" id="A0A409WE54"/>
<dbReference type="InParanoid" id="A0A409WE54"/>
<dbReference type="EMBL" id="NHYE01005117">
    <property type="protein sequence ID" value="PPQ76818.1"/>
    <property type="molecule type" value="Genomic_DNA"/>
</dbReference>